<feature type="signal peptide" evidence="2">
    <location>
        <begin position="1"/>
        <end position="30"/>
    </location>
</feature>
<evidence type="ECO:0000256" key="1">
    <source>
        <dbReference type="SAM" id="MobiDB-lite"/>
    </source>
</evidence>
<accession>A0A0P9CSF7</accession>
<comment type="caution">
    <text evidence="3">The sequence shown here is derived from an EMBL/GenBank/DDBJ whole genome shotgun (WGS) entry which is preliminary data.</text>
</comment>
<dbReference type="EMBL" id="LJCR01002556">
    <property type="protein sequence ID" value="KPV48564.1"/>
    <property type="molecule type" value="Genomic_DNA"/>
</dbReference>
<feature type="non-terminal residue" evidence="3">
    <location>
        <position position="218"/>
    </location>
</feature>
<organism evidence="3 4">
    <name type="scientific">Kouleothrix aurantiaca</name>
    <dbReference type="NCBI Taxonomy" id="186479"/>
    <lineage>
        <taxon>Bacteria</taxon>
        <taxon>Bacillati</taxon>
        <taxon>Chloroflexota</taxon>
        <taxon>Chloroflexia</taxon>
        <taxon>Chloroflexales</taxon>
        <taxon>Roseiflexineae</taxon>
        <taxon>Roseiflexaceae</taxon>
        <taxon>Kouleothrix</taxon>
    </lineage>
</organism>
<feature type="compositionally biased region" description="Low complexity" evidence="1">
    <location>
        <begin position="69"/>
        <end position="93"/>
    </location>
</feature>
<dbReference type="InterPro" id="IPR006311">
    <property type="entry name" value="TAT_signal"/>
</dbReference>
<keyword evidence="4" id="KW-1185">Reference proteome</keyword>
<name>A0A0P9CSF7_9CHLR</name>
<gene>
    <name evidence="3" type="ORF">SE17_37395</name>
</gene>
<evidence type="ECO:0000313" key="4">
    <source>
        <dbReference type="Proteomes" id="UP000050509"/>
    </source>
</evidence>
<dbReference type="Proteomes" id="UP000050509">
    <property type="component" value="Unassembled WGS sequence"/>
</dbReference>
<feature type="region of interest" description="Disordered" evidence="1">
    <location>
        <begin position="39"/>
        <end position="96"/>
    </location>
</feature>
<evidence type="ECO:0000256" key="2">
    <source>
        <dbReference type="SAM" id="SignalP"/>
    </source>
</evidence>
<reference evidence="3 4" key="1">
    <citation type="submission" date="2015-09" db="EMBL/GenBank/DDBJ databases">
        <title>Draft genome sequence of Kouleothrix aurantiaca JCM 19913.</title>
        <authorList>
            <person name="Hemp J."/>
        </authorList>
    </citation>
    <scope>NUCLEOTIDE SEQUENCE [LARGE SCALE GENOMIC DNA]</scope>
    <source>
        <strain evidence="3 4">COM-B</strain>
    </source>
</reference>
<keyword evidence="2" id="KW-0732">Signal</keyword>
<dbReference type="AlphaFoldDB" id="A0A0P9CSF7"/>
<dbReference type="PROSITE" id="PS51318">
    <property type="entry name" value="TAT"/>
    <property type="match status" value="1"/>
</dbReference>
<feature type="chain" id="PRO_5006155977" evidence="2">
    <location>
        <begin position="31"/>
        <end position="218"/>
    </location>
</feature>
<feature type="compositionally biased region" description="Polar residues" evidence="1">
    <location>
        <begin position="39"/>
        <end position="54"/>
    </location>
</feature>
<dbReference type="PATRIC" id="fig|186479.3.peg.5209"/>
<sequence length="218" mass="22443">MNKRRFSLLAALAIVAALLASVLLRPTASASTNAQAESTLSQITAAPQNTPTASATPIPTNTPDPTETPIPTSTPTSTETPIPTSTAPATPTPTILPDSVPTRHFWSYSVPFVCGAQQSSPGTEAAAPGSYSTAIMLRNPFYRGELWVYIQPVQTAINGIPPAALPFEGPLILGNGAAAATDCASLWIMLHPGGPVPQPIPLAIGNVAIVSARTIDVS</sequence>
<protein>
    <submittedName>
        <fullName evidence="3">Uncharacterized protein</fullName>
    </submittedName>
</protein>
<proteinExistence type="predicted"/>
<evidence type="ECO:0000313" key="3">
    <source>
        <dbReference type="EMBL" id="KPV48564.1"/>
    </source>
</evidence>